<dbReference type="RefSeq" id="WP_254752691.1">
    <property type="nucleotide sequence ID" value="NZ_JANCLV010000018.1"/>
</dbReference>
<dbReference type="Proteomes" id="UP001524318">
    <property type="component" value="Unassembled WGS sequence"/>
</dbReference>
<organism evidence="1 2">
    <name type="scientific">Pseudarthrobacter humi</name>
    <dbReference type="NCBI Taxonomy" id="2952523"/>
    <lineage>
        <taxon>Bacteria</taxon>
        <taxon>Bacillati</taxon>
        <taxon>Actinomycetota</taxon>
        <taxon>Actinomycetes</taxon>
        <taxon>Micrococcales</taxon>
        <taxon>Micrococcaceae</taxon>
        <taxon>Pseudarthrobacter</taxon>
    </lineage>
</organism>
<protein>
    <submittedName>
        <fullName evidence="1">Uncharacterized protein</fullName>
    </submittedName>
</protein>
<proteinExistence type="predicted"/>
<comment type="caution">
    <text evidence="1">The sequence shown here is derived from an EMBL/GenBank/DDBJ whole genome shotgun (WGS) entry which is preliminary data.</text>
</comment>
<name>A0ABT1LTI8_9MICC</name>
<dbReference type="EMBL" id="JANCLV010000018">
    <property type="protein sequence ID" value="MCP9001747.1"/>
    <property type="molecule type" value="Genomic_DNA"/>
</dbReference>
<accession>A0ABT1LTI8</accession>
<sequence length="90" mass="9388">MSEVGEGEVAREFTVGAGLVTQASVQADVRDSEILGVISSKNPAVPMPRPAPVMNQTFLPELLACSVGVTSSFSARSWDSGRIPGEASRP</sequence>
<gene>
    <name evidence="1" type="ORF">NFC73_18730</name>
</gene>
<evidence type="ECO:0000313" key="2">
    <source>
        <dbReference type="Proteomes" id="UP001524318"/>
    </source>
</evidence>
<keyword evidence="2" id="KW-1185">Reference proteome</keyword>
<evidence type="ECO:0000313" key="1">
    <source>
        <dbReference type="EMBL" id="MCP9001747.1"/>
    </source>
</evidence>
<reference evidence="1 2" key="1">
    <citation type="submission" date="2022-06" db="EMBL/GenBank/DDBJ databases">
        <title>Pseudarthrobacter sp. strain RMG13 Genome sequencing and assembly.</title>
        <authorList>
            <person name="Kim I."/>
        </authorList>
    </citation>
    <scope>NUCLEOTIDE SEQUENCE [LARGE SCALE GENOMIC DNA]</scope>
    <source>
        <strain evidence="1 2">RMG13</strain>
    </source>
</reference>